<keyword evidence="3" id="KW-1185">Reference proteome</keyword>
<name>A0A917KHQ4_9BACL</name>
<dbReference type="AlphaFoldDB" id="A0A917KHQ4"/>
<reference evidence="2" key="1">
    <citation type="journal article" date="2014" name="Int. J. Syst. Evol. Microbiol.">
        <title>Complete genome sequence of Corynebacterium casei LMG S-19264T (=DSM 44701T), isolated from a smear-ripened cheese.</title>
        <authorList>
            <consortium name="US DOE Joint Genome Institute (JGI-PGF)"/>
            <person name="Walter F."/>
            <person name="Albersmeier A."/>
            <person name="Kalinowski J."/>
            <person name="Ruckert C."/>
        </authorList>
    </citation>
    <scope>NUCLEOTIDE SEQUENCE</scope>
    <source>
        <strain evidence="2">JCM 18487</strain>
    </source>
</reference>
<feature type="region of interest" description="Disordered" evidence="1">
    <location>
        <begin position="1"/>
        <end position="24"/>
    </location>
</feature>
<accession>A0A917KHQ4</accession>
<proteinExistence type="predicted"/>
<dbReference type="Proteomes" id="UP000637695">
    <property type="component" value="Unassembled WGS sequence"/>
</dbReference>
<evidence type="ECO:0000256" key="1">
    <source>
        <dbReference type="SAM" id="MobiDB-lite"/>
    </source>
</evidence>
<evidence type="ECO:0000313" key="2">
    <source>
        <dbReference type="EMBL" id="GGJ14574.1"/>
    </source>
</evidence>
<organism evidence="2 3">
    <name type="scientific">Alicyclobacillus cellulosilyticus</name>
    <dbReference type="NCBI Taxonomy" id="1003997"/>
    <lineage>
        <taxon>Bacteria</taxon>
        <taxon>Bacillati</taxon>
        <taxon>Bacillota</taxon>
        <taxon>Bacilli</taxon>
        <taxon>Bacillales</taxon>
        <taxon>Alicyclobacillaceae</taxon>
        <taxon>Alicyclobacillus</taxon>
    </lineage>
</organism>
<gene>
    <name evidence="2" type="ORF">GCM10010885_24760</name>
</gene>
<comment type="caution">
    <text evidence="2">The sequence shown here is derived from an EMBL/GenBank/DDBJ whole genome shotgun (WGS) entry which is preliminary data.</text>
</comment>
<evidence type="ECO:0000313" key="3">
    <source>
        <dbReference type="Proteomes" id="UP000637695"/>
    </source>
</evidence>
<reference evidence="2" key="2">
    <citation type="submission" date="2020-09" db="EMBL/GenBank/DDBJ databases">
        <authorList>
            <person name="Sun Q."/>
            <person name="Ohkuma M."/>
        </authorList>
    </citation>
    <scope>NUCLEOTIDE SEQUENCE</scope>
    <source>
        <strain evidence="2">JCM 18487</strain>
    </source>
</reference>
<sequence>MLNNNSNDPKAKEKILSSAPTTEDEQDLIHNDYQLYAALTILKGLAIAHR</sequence>
<dbReference type="EMBL" id="BMOY01000103">
    <property type="protein sequence ID" value="GGJ14574.1"/>
    <property type="molecule type" value="Genomic_DNA"/>
</dbReference>
<protein>
    <submittedName>
        <fullName evidence="2">Uncharacterized protein</fullName>
    </submittedName>
</protein>